<evidence type="ECO:0000256" key="2">
    <source>
        <dbReference type="ARBA" id="ARBA00010199"/>
    </source>
</evidence>
<feature type="transmembrane region" description="Helical" evidence="6">
    <location>
        <begin position="176"/>
        <end position="196"/>
    </location>
</feature>
<sequence length="484" mass="51970">MATNSSRAAADETSPKPWKTIILSELKKQANITLPLIPMNSTWFIKTAITTAFLGRLGELELAAGTLGFTFANVTGFSILTGLCWAMEPICGQAHGAQNHKLLHKTLFRAILLLLLTSIPISFSWIYVDKIFLLVGQQEDMAELAKVYVIYLLPDLVVTSLLCPLKTYLSSQGVTLPTLFSSAIALAFHVPLNILLSRNKGLKGVALATGLTDLIATITLAIYVIISEIIKKKAGHEEESELRGGGGGWWLLDLLKVSEWLHLLKLAMQCCFMGCMEWWCYEILIMLSGRVLAGDDGRRSVAVLTVVLNFDYLLYAVMISMATCASTRVSNDLGGGHAQRAWFSACVSLGLGVVAGFIGGMAMVSFRGYWGGLFSNDEGVVKGVRKGLLFMALVEVFSIPLGVCGGVVRGTSRPWLGMFSAGGFYVVGLPLAVVLCFEVGIGVEGLLLGYMGGCVTGLGLICVVVACLDWVGEAEKATQFAVSV</sequence>
<name>A0AB40CHL0_DIOCR</name>
<dbReference type="GO" id="GO:1990961">
    <property type="term" value="P:xenobiotic detoxification by transmembrane export across the plasma membrane"/>
    <property type="evidence" value="ECO:0007669"/>
    <property type="project" value="InterPro"/>
</dbReference>
<dbReference type="GeneID" id="120276253"/>
<evidence type="ECO:0000313" key="8">
    <source>
        <dbReference type="RefSeq" id="XP_039138909.1"/>
    </source>
</evidence>
<keyword evidence="3 6" id="KW-0812">Transmembrane</keyword>
<evidence type="ECO:0000256" key="4">
    <source>
        <dbReference type="ARBA" id="ARBA00022989"/>
    </source>
</evidence>
<accession>A0AB40CHL0</accession>
<feature type="transmembrane region" description="Helical" evidence="6">
    <location>
        <begin position="415"/>
        <end position="441"/>
    </location>
</feature>
<dbReference type="Proteomes" id="UP001515500">
    <property type="component" value="Chromosome 14"/>
</dbReference>
<evidence type="ECO:0000256" key="3">
    <source>
        <dbReference type="ARBA" id="ARBA00022692"/>
    </source>
</evidence>
<reference evidence="8" key="1">
    <citation type="submission" date="2025-08" db="UniProtKB">
        <authorList>
            <consortium name="RefSeq"/>
        </authorList>
    </citation>
    <scope>IDENTIFICATION</scope>
</reference>
<feature type="transmembrane region" description="Helical" evidence="6">
    <location>
        <begin position="447"/>
        <end position="471"/>
    </location>
</feature>
<keyword evidence="5 6" id="KW-0472">Membrane</keyword>
<feature type="transmembrane region" description="Helical" evidence="6">
    <location>
        <begin position="62"/>
        <end position="86"/>
    </location>
</feature>
<feature type="transmembrane region" description="Helical" evidence="6">
    <location>
        <begin position="202"/>
        <end position="226"/>
    </location>
</feature>
<comment type="subcellular location">
    <subcellularLocation>
        <location evidence="1">Membrane</location>
        <topology evidence="1">Multi-pass membrane protein</topology>
    </subcellularLocation>
</comment>
<dbReference type="InterPro" id="IPR045069">
    <property type="entry name" value="MATE_euk"/>
</dbReference>
<feature type="transmembrane region" description="Helical" evidence="6">
    <location>
        <begin position="387"/>
        <end position="408"/>
    </location>
</feature>
<evidence type="ECO:0000256" key="1">
    <source>
        <dbReference type="ARBA" id="ARBA00004141"/>
    </source>
</evidence>
<dbReference type="GO" id="GO:0042910">
    <property type="term" value="F:xenobiotic transmembrane transporter activity"/>
    <property type="evidence" value="ECO:0007669"/>
    <property type="project" value="InterPro"/>
</dbReference>
<dbReference type="Pfam" id="PF01554">
    <property type="entry name" value="MatE"/>
    <property type="match status" value="2"/>
</dbReference>
<comment type="caution">
    <text evidence="6">Lacks conserved residue(s) required for the propagation of feature annotation.</text>
</comment>
<keyword evidence="4 6" id="KW-1133">Transmembrane helix</keyword>
<gene>
    <name evidence="8" type="primary">LOC120276253</name>
</gene>
<dbReference type="NCBIfam" id="TIGR00797">
    <property type="entry name" value="matE"/>
    <property type="match status" value="1"/>
</dbReference>
<dbReference type="CDD" id="cd13132">
    <property type="entry name" value="MATE_eukaryotic"/>
    <property type="match status" value="1"/>
</dbReference>
<dbReference type="RefSeq" id="XP_039138909.1">
    <property type="nucleotide sequence ID" value="XM_039282975.1"/>
</dbReference>
<organism evidence="7 8">
    <name type="scientific">Dioscorea cayennensis subsp. rotundata</name>
    <name type="common">White Guinea yam</name>
    <name type="synonym">Dioscorea rotundata</name>
    <dbReference type="NCBI Taxonomy" id="55577"/>
    <lineage>
        <taxon>Eukaryota</taxon>
        <taxon>Viridiplantae</taxon>
        <taxon>Streptophyta</taxon>
        <taxon>Embryophyta</taxon>
        <taxon>Tracheophyta</taxon>
        <taxon>Spermatophyta</taxon>
        <taxon>Magnoliopsida</taxon>
        <taxon>Liliopsida</taxon>
        <taxon>Dioscoreales</taxon>
        <taxon>Dioscoreaceae</taxon>
        <taxon>Dioscorea</taxon>
    </lineage>
</organism>
<dbReference type="AlphaFoldDB" id="A0AB40CHL0"/>
<feature type="transmembrane region" description="Helical" evidence="6">
    <location>
        <begin position="341"/>
        <end position="367"/>
    </location>
</feature>
<dbReference type="PANTHER" id="PTHR11206">
    <property type="entry name" value="MULTIDRUG RESISTANCE PROTEIN"/>
    <property type="match status" value="1"/>
</dbReference>
<comment type="similarity">
    <text evidence="2 6">Belongs to the multi antimicrobial extrusion (MATE) (TC 2.A.66.1) family.</text>
</comment>
<proteinExistence type="inferred from homology"/>
<evidence type="ECO:0000313" key="7">
    <source>
        <dbReference type="Proteomes" id="UP001515500"/>
    </source>
</evidence>
<dbReference type="InterPro" id="IPR002528">
    <property type="entry name" value="MATE_fam"/>
</dbReference>
<keyword evidence="7" id="KW-1185">Reference proteome</keyword>
<dbReference type="GO" id="GO:0015297">
    <property type="term" value="F:antiporter activity"/>
    <property type="evidence" value="ECO:0007669"/>
    <property type="project" value="InterPro"/>
</dbReference>
<evidence type="ECO:0000256" key="5">
    <source>
        <dbReference type="ARBA" id="ARBA00023136"/>
    </source>
</evidence>
<feature type="transmembrane region" description="Helical" evidence="6">
    <location>
        <begin position="107"/>
        <end position="128"/>
    </location>
</feature>
<dbReference type="GO" id="GO:0016020">
    <property type="term" value="C:membrane"/>
    <property type="evidence" value="ECO:0007669"/>
    <property type="project" value="UniProtKB-SubCell"/>
</dbReference>
<protein>
    <recommendedName>
        <fullName evidence="6">Protein DETOXIFICATION</fullName>
    </recommendedName>
    <alternativeName>
        <fullName evidence="6">Multidrug and toxic compound extrusion protein</fullName>
    </alternativeName>
</protein>
<evidence type="ECO:0000256" key="6">
    <source>
        <dbReference type="RuleBase" id="RU004914"/>
    </source>
</evidence>